<gene>
    <name evidence="2" type="ORF">EGW08_000113</name>
</gene>
<dbReference type="AlphaFoldDB" id="A0A433UE77"/>
<dbReference type="STRING" id="188477.A0A433UE77"/>
<accession>A0A433UE77</accession>
<keyword evidence="3" id="KW-1185">Reference proteome</keyword>
<reference evidence="2 3" key="1">
    <citation type="submission" date="2019-01" db="EMBL/GenBank/DDBJ databases">
        <title>A draft genome assembly of the solar-powered sea slug Elysia chlorotica.</title>
        <authorList>
            <person name="Cai H."/>
            <person name="Li Q."/>
            <person name="Fang X."/>
            <person name="Li J."/>
            <person name="Curtis N.E."/>
            <person name="Altenburger A."/>
            <person name="Shibata T."/>
            <person name="Feng M."/>
            <person name="Maeda T."/>
            <person name="Schwartz J.A."/>
            <person name="Shigenobu S."/>
            <person name="Lundholm N."/>
            <person name="Nishiyama T."/>
            <person name="Yang H."/>
            <person name="Hasebe M."/>
            <person name="Li S."/>
            <person name="Pierce S.K."/>
            <person name="Wang J."/>
        </authorList>
    </citation>
    <scope>NUCLEOTIDE SEQUENCE [LARGE SCALE GENOMIC DNA]</scope>
    <source>
        <strain evidence="2">EC2010</strain>
        <tissue evidence="2">Whole organism of an adult</tissue>
    </source>
</reference>
<feature type="region of interest" description="Disordered" evidence="1">
    <location>
        <begin position="163"/>
        <end position="184"/>
    </location>
</feature>
<sequence length="213" mass="25364">MPTESRSRSRSKSGSKSPHRRHRSKHSKHKSKKSKKQRSRSRYRSRSRSPVHVKFRSRSVSASPDLDVKGDKYESSEDTYHSEKVKTEVSHGAKDQTKEKALLDKEREKPLDWNFDFKRYKMSLAKIFFADRYFSKISERGSQEHEDFWAFVSRYQEFQKKKQQKLQSNPPFDSSSDNKTDHGLNLPQKYDVQYKINISFLCKEFDVFLKKNR</sequence>
<dbReference type="EMBL" id="RQTK01000002">
    <property type="protein sequence ID" value="RUS92089.1"/>
    <property type="molecule type" value="Genomic_DNA"/>
</dbReference>
<evidence type="ECO:0000313" key="2">
    <source>
        <dbReference type="EMBL" id="RUS92089.1"/>
    </source>
</evidence>
<name>A0A433UE77_ELYCH</name>
<feature type="compositionally biased region" description="Basic and acidic residues" evidence="1">
    <location>
        <begin position="66"/>
        <end position="103"/>
    </location>
</feature>
<feature type="compositionally biased region" description="Basic residues" evidence="1">
    <location>
        <begin position="8"/>
        <end position="57"/>
    </location>
</feature>
<organism evidence="2 3">
    <name type="scientific">Elysia chlorotica</name>
    <name type="common">Eastern emerald elysia</name>
    <name type="synonym">Sea slug</name>
    <dbReference type="NCBI Taxonomy" id="188477"/>
    <lineage>
        <taxon>Eukaryota</taxon>
        <taxon>Metazoa</taxon>
        <taxon>Spiralia</taxon>
        <taxon>Lophotrochozoa</taxon>
        <taxon>Mollusca</taxon>
        <taxon>Gastropoda</taxon>
        <taxon>Heterobranchia</taxon>
        <taxon>Euthyneura</taxon>
        <taxon>Panpulmonata</taxon>
        <taxon>Sacoglossa</taxon>
        <taxon>Placobranchoidea</taxon>
        <taxon>Plakobranchidae</taxon>
        <taxon>Elysia</taxon>
    </lineage>
</organism>
<feature type="non-terminal residue" evidence="2">
    <location>
        <position position="213"/>
    </location>
</feature>
<proteinExistence type="predicted"/>
<comment type="caution">
    <text evidence="2">The sequence shown here is derived from an EMBL/GenBank/DDBJ whole genome shotgun (WGS) entry which is preliminary data.</text>
</comment>
<protein>
    <submittedName>
        <fullName evidence="2">Uncharacterized protein</fullName>
    </submittedName>
</protein>
<evidence type="ECO:0000256" key="1">
    <source>
        <dbReference type="SAM" id="MobiDB-lite"/>
    </source>
</evidence>
<feature type="region of interest" description="Disordered" evidence="1">
    <location>
        <begin position="1"/>
        <end position="103"/>
    </location>
</feature>
<dbReference type="Proteomes" id="UP000271974">
    <property type="component" value="Unassembled WGS sequence"/>
</dbReference>
<evidence type="ECO:0000313" key="3">
    <source>
        <dbReference type="Proteomes" id="UP000271974"/>
    </source>
</evidence>